<dbReference type="Proteomes" id="UP001212997">
    <property type="component" value="Unassembled WGS sequence"/>
</dbReference>
<dbReference type="GO" id="GO:0000466">
    <property type="term" value="P:maturation of 5.8S rRNA from tricistronic rRNA transcript (SSU-rRNA, 5.8S rRNA, LSU-rRNA)"/>
    <property type="evidence" value="ECO:0007669"/>
    <property type="project" value="TreeGrafter"/>
</dbReference>
<evidence type="ECO:0000259" key="4">
    <source>
        <dbReference type="Pfam" id="PF26140"/>
    </source>
</evidence>
<feature type="region of interest" description="Disordered" evidence="1">
    <location>
        <begin position="410"/>
        <end position="431"/>
    </location>
</feature>
<dbReference type="InterPro" id="IPR059018">
    <property type="entry name" value="HEAT_URB1"/>
</dbReference>
<evidence type="ECO:0000256" key="1">
    <source>
        <dbReference type="SAM" id="MobiDB-lite"/>
    </source>
</evidence>
<dbReference type="InterPro" id="IPR021714">
    <property type="entry name" value="URB1_N"/>
</dbReference>
<dbReference type="Pfam" id="PF26140">
    <property type="entry name" value="HEAT_URB1"/>
    <property type="match status" value="1"/>
</dbReference>
<feature type="region of interest" description="Disordered" evidence="1">
    <location>
        <begin position="735"/>
        <end position="760"/>
    </location>
</feature>
<dbReference type="Pfam" id="PF16201">
    <property type="entry name" value="NopRA1"/>
    <property type="match status" value="1"/>
</dbReference>
<keyword evidence="6" id="KW-1185">Reference proteome</keyword>
<dbReference type="GO" id="GO:0005730">
    <property type="term" value="C:nucleolus"/>
    <property type="evidence" value="ECO:0007669"/>
    <property type="project" value="TreeGrafter"/>
</dbReference>
<dbReference type="PANTHER" id="PTHR13500">
    <property type="entry name" value="NUCLEOLAR PRERIBOSOMAL-ASSOCIATED PROTEIN 1"/>
    <property type="match status" value="1"/>
</dbReference>
<dbReference type="PANTHER" id="PTHR13500:SF0">
    <property type="entry name" value="NUCLEOLAR PRE-RIBOSOMAL-ASSOCIATED PROTEIN 1"/>
    <property type="match status" value="1"/>
</dbReference>
<feature type="domain" description="URB1 central HEAT repeat" evidence="4">
    <location>
        <begin position="632"/>
        <end position="734"/>
    </location>
</feature>
<dbReference type="InterPro" id="IPR016024">
    <property type="entry name" value="ARM-type_fold"/>
</dbReference>
<comment type="caution">
    <text evidence="5">The sequence shown here is derived from an EMBL/GenBank/DDBJ whole genome shotgun (WGS) entry which is preliminary data.</text>
</comment>
<proteinExistence type="predicted"/>
<dbReference type="InterPro" id="IPR039844">
    <property type="entry name" value="URB1"/>
</dbReference>
<dbReference type="GO" id="GO:0000463">
    <property type="term" value="P:maturation of LSU-rRNA from tricistronic rRNA transcript (SSU-rRNA, 5.8S rRNA, LSU-rRNA)"/>
    <property type="evidence" value="ECO:0007669"/>
    <property type="project" value="TreeGrafter"/>
</dbReference>
<evidence type="ECO:0000313" key="6">
    <source>
        <dbReference type="Proteomes" id="UP001212997"/>
    </source>
</evidence>
<name>A0AAD5V460_9APHY</name>
<accession>A0AAD5V460</accession>
<gene>
    <name evidence="5" type="ORF">NLI96_g4984</name>
</gene>
<feature type="domain" description="URB1 N-terminal" evidence="2">
    <location>
        <begin position="81"/>
        <end position="366"/>
    </location>
</feature>
<sequence length="2384" mass="269032">MSSKAGPSKVKDQSNGGTQAIKYKHVADINAISHIQDETALHQALSSLRNQLTARHQERIEVNDERVVLVQSWLGSSPGAKDLFEIWEQCKPRHHALTAIITSLFSHILVLLSSHYTYHALGAPIVNALLSQSWMTKINANLTSSHNDLILSSLKLLNSISSFAGGRDRRTLLDVFAWESKPLAKLYHMRRRGKQKDDGSNILFAPDIRTLYILFLASFIDQDTPSSIKSAFLEQRRDSLAALFKGLPQDPYPLVQKILETFWNGVWSDPKVKRTLKVGLFNESAITQIVKLYERSKPEGADSEEVPADLAHHFLLAICTRPGVGVCFKDRGWYPRENVEDGLLGIELNDDREGASRNKGGKIYNRNPLKLYWSGCGLTFEPRLSSKWIANISFFGSIISQSVPRSSFLLPSSSSTPSTSTSPAISDQYNPNPPSLSTIIENVFPTLPGGPGAIKIHFSKGLQSSSGLVQHCTALALVKCLAKFNEVLRAFQDVGEALEEDGVDEYYGGIGTESLRGGRWGKRRMEVEREVRRRVPEVQVVIAFAQQKAQVNANPAKTALLRECAQRLLWLYHRCLPSLVAEAKFDVGKLLHSIQIPDDSQDEEMTDADALEISGLERLRQLHVLRLLESSDQFSWFGKAGSRSNLHILLTLYTTAPSSSIQFAVQSLLQSSLAKSVLFQHDPDEFGLWLDSLCANSNDDVGPKSGVIIFLDECIQRCYKTPYKFIEDLQQLGKSHPTSTRSGDQDVDMESTATGTTSTLESDYLDDSTLLTHPETYPSPLLVAVLSQLPHRVSKARVEEGHFVEEILSVVSFVRNVIWRLFGKVERFRILSACVEMVEACFEPRDLEVVELRDELRILRAGLVCLQHPLSTLKSAPVESTGRGLDAPRCFLESRPMEWIGAAKGSEEPPRRSSANLFTGKDVQELKEYIVRRTCIRYLYTAPLDTVVREGVIFYHVVVSSLNLLSGMQAFLSTVLAKDTEYDRALVSDAARFWFQTLHEPANLADSNQVRTALLWIPYMDESECFLLMQHLVETPDTRHHPEALQSVFEVLVSALKVHLAGSADTRSFPSPTYLEIFVRLQDILPDSTVLDDAIASALSECLPPFCDGTLSSLFHDPASDDTTLHNLLNHAKPRWDRRRSVIPPVDLTRFLHRETWTGTISEIVSGFIYAQPKLRKLVWDYLAELGDNPSRKTIDGLAKIVFALVDTSQSDTSTERLAENIVPAFRAFVEVLTTSTSESLQTKAICSQCVNAAIYRFPSVRPRLLAILQEAISGISKTLQGIFHIFKAVRTMISCLPEDLGVKEVARVLVDRGLIWAVEQLSSSFLDDASYCAFSEMGAIVEQILPNSSHLVEPVVTVVIQDFLGDAEALKLARQLVKHTPLKPVLVNRFIQSIIQHPKFYPQQDLPGDGSKAQAAVIDLLAALFNLYPSNTCQTSHVEPLGPLYGGSMSSSDRKLLDVLKLYESAKNVSIAPLFGGGSGRDEATSTLDRVLALDPNKVFKTCLAFPQWRSFHDDHAHYESDKELYDPLYIILLFCYMLPEHPPASAVTWVQLFRSNAETDMVEKPHVEYILHLLKNLYDKAATEGLQDPVFPPEPPRLPAYTTLHFCHSLRGIFYPSNFVYPLTARHLLQRPTFDPSDVPMLFGMFYSSSTEQWKKERGWIVKFLSDGMQGGLEWRVLKRRFTWDLVASRFENEVDRITRKSILELLANITCNTSATTSLVLKSALLSWIGIQSQSMRSEEAIAWVKIIENISVSENRAKFEHATNGEWRFTLGRCISNVLTCTGCSSGTYLRATQVLLRLALLPGTPIPNLEGIVSLLVDRLDIMGQNIHIPLGQPSLWKKEWDELVSLLPPHSSKTLWKDPEYDLLWIWGKSVESLWRVVTISPPRTQNWDRLNQALLVWRAVVGERTAEGEWARKEVVKSMDYNQKPTSYTSVQWHFEMPRSLPFELQLLILGNLYEERTNYYTELDGLTPLRSCSVVCKAWFPICRNYLMKAVHIRSRSQLEEVLSALRSNRGDALGFHSTNKLLLGQTHCTDNRPFHHLAIHYLPPKLPRTKDLWFQLPVRVDQLQENRQEGTSEVHETATFPIPSSFPLMMRQFRALTHLVFWECRFDSLWDFRRIVVALPVLSDLTLRSITWPPPFETHPVSPIFFHTASQLNQGVIRHCPAFTTREAPFLGRVLEQLSFTDEIPKAQWSHDRVSNTWKFTYGHQVEHNVGRMIEFQLSAAEPMYGSTKSKQRWIGCIQSISYIDEIPPSPELAKEVDLLSSQLPEIKSVNFVFRPRFDTILSERLQKAYARKIVGVMPLARQTNRQFSLNFTFGEETHTWEELRTRTRSRESHASAKIWSEFLSPDGPLPAGAMAPMPFLPINPSRPLVRLKNR</sequence>
<organism evidence="5 6">
    <name type="scientific">Meripilus lineatus</name>
    <dbReference type="NCBI Taxonomy" id="2056292"/>
    <lineage>
        <taxon>Eukaryota</taxon>
        <taxon>Fungi</taxon>
        <taxon>Dikarya</taxon>
        <taxon>Basidiomycota</taxon>
        <taxon>Agaricomycotina</taxon>
        <taxon>Agaricomycetes</taxon>
        <taxon>Polyporales</taxon>
        <taxon>Meripilaceae</taxon>
        <taxon>Meripilus</taxon>
    </lineage>
</organism>
<protein>
    <submittedName>
        <fullName evidence="5">Uncharacterized protein</fullName>
    </submittedName>
</protein>
<dbReference type="Pfam" id="PF11707">
    <property type="entry name" value="Npa1"/>
    <property type="match status" value="1"/>
</dbReference>
<evidence type="ECO:0000313" key="5">
    <source>
        <dbReference type="EMBL" id="KAJ3485410.1"/>
    </source>
</evidence>
<evidence type="ECO:0000259" key="2">
    <source>
        <dbReference type="Pfam" id="PF11707"/>
    </source>
</evidence>
<feature type="compositionally biased region" description="Polar residues" evidence="1">
    <location>
        <begin position="751"/>
        <end position="760"/>
    </location>
</feature>
<reference evidence="5" key="1">
    <citation type="submission" date="2022-07" db="EMBL/GenBank/DDBJ databases">
        <title>Genome Sequence of Physisporinus lineatus.</title>
        <authorList>
            <person name="Buettner E."/>
        </authorList>
    </citation>
    <scope>NUCLEOTIDE SEQUENCE</scope>
    <source>
        <strain evidence="5">VT162</strain>
    </source>
</reference>
<dbReference type="InterPro" id="IPR032436">
    <property type="entry name" value="URB1_C"/>
</dbReference>
<evidence type="ECO:0000259" key="3">
    <source>
        <dbReference type="Pfam" id="PF16201"/>
    </source>
</evidence>
<feature type="domain" description="URB1 C-terminal" evidence="3">
    <location>
        <begin position="1554"/>
        <end position="1731"/>
    </location>
</feature>
<feature type="compositionally biased region" description="Low complexity" evidence="1">
    <location>
        <begin position="410"/>
        <end position="423"/>
    </location>
</feature>
<dbReference type="EMBL" id="JANAWD010000154">
    <property type="protein sequence ID" value="KAJ3485410.1"/>
    <property type="molecule type" value="Genomic_DNA"/>
</dbReference>
<dbReference type="SUPFAM" id="SSF48371">
    <property type="entry name" value="ARM repeat"/>
    <property type="match status" value="1"/>
</dbReference>